<accession>A0A9P7UBB0</accession>
<evidence type="ECO:0000256" key="1">
    <source>
        <dbReference type="SAM" id="MobiDB-lite"/>
    </source>
</evidence>
<dbReference type="AlphaFoldDB" id="A0A9P7UBB0"/>
<name>A0A9P7UBB0_9PEZI</name>
<keyword evidence="3" id="KW-1185">Reference proteome</keyword>
<dbReference type="EMBL" id="JAESDN010000006">
    <property type="protein sequence ID" value="KAG7048338.1"/>
    <property type="molecule type" value="Genomic_DNA"/>
</dbReference>
<feature type="region of interest" description="Disordered" evidence="1">
    <location>
        <begin position="57"/>
        <end position="81"/>
    </location>
</feature>
<protein>
    <submittedName>
        <fullName evidence="2">Uncharacterized protein</fullName>
    </submittedName>
</protein>
<organism evidence="2 3">
    <name type="scientific">Colletotrichum scovillei</name>
    <dbReference type="NCBI Taxonomy" id="1209932"/>
    <lineage>
        <taxon>Eukaryota</taxon>
        <taxon>Fungi</taxon>
        <taxon>Dikarya</taxon>
        <taxon>Ascomycota</taxon>
        <taxon>Pezizomycotina</taxon>
        <taxon>Sordariomycetes</taxon>
        <taxon>Hypocreomycetidae</taxon>
        <taxon>Glomerellales</taxon>
        <taxon>Glomerellaceae</taxon>
        <taxon>Colletotrichum</taxon>
        <taxon>Colletotrichum acutatum species complex</taxon>
    </lineage>
</organism>
<evidence type="ECO:0000313" key="3">
    <source>
        <dbReference type="Proteomes" id="UP000699042"/>
    </source>
</evidence>
<feature type="compositionally biased region" description="Basic residues" evidence="1">
    <location>
        <begin position="15"/>
        <end position="26"/>
    </location>
</feature>
<proteinExistence type="predicted"/>
<sequence length="81" mass="9279">MMATTKMATREAIRHHQMNGRGKGRQMHTPERRPPGFPELNQCAMRRCRVTITRRFASSTNQNSSRTTASERYSAIKASKI</sequence>
<reference evidence="2" key="1">
    <citation type="submission" date="2021-05" db="EMBL/GenBank/DDBJ databases">
        <title>Comparative genomics of three Colletotrichum scovillei strains and genetic complementation revealed genes involved fungal growth and virulence on chili pepper.</title>
        <authorList>
            <person name="Hsieh D.-K."/>
            <person name="Chuang S.-C."/>
            <person name="Chen C.-Y."/>
            <person name="Chao Y.-T."/>
            <person name="Lu M.-Y.J."/>
            <person name="Lee M.-H."/>
            <person name="Shih M.-C."/>
        </authorList>
    </citation>
    <scope>NUCLEOTIDE SEQUENCE</scope>
    <source>
        <strain evidence="2">Coll-153</strain>
    </source>
</reference>
<dbReference type="Proteomes" id="UP000699042">
    <property type="component" value="Unassembled WGS sequence"/>
</dbReference>
<feature type="compositionally biased region" description="Polar residues" evidence="1">
    <location>
        <begin position="57"/>
        <end position="71"/>
    </location>
</feature>
<evidence type="ECO:0000313" key="2">
    <source>
        <dbReference type="EMBL" id="KAG7048338.1"/>
    </source>
</evidence>
<comment type="caution">
    <text evidence="2">The sequence shown here is derived from an EMBL/GenBank/DDBJ whole genome shotgun (WGS) entry which is preliminary data.</text>
</comment>
<gene>
    <name evidence="2" type="ORF">JMJ77_013981</name>
</gene>
<feature type="region of interest" description="Disordered" evidence="1">
    <location>
        <begin position="1"/>
        <end position="42"/>
    </location>
</feature>